<accession>A0AAV7J7N5</accession>
<keyword evidence="3" id="KW-1185">Reference proteome</keyword>
<gene>
    <name evidence="2" type="ORF">KQX54_021541</name>
</gene>
<name>A0AAV7J7N5_COTGL</name>
<evidence type="ECO:0000313" key="2">
    <source>
        <dbReference type="EMBL" id="KAH0568845.1"/>
    </source>
</evidence>
<reference evidence="2 3" key="1">
    <citation type="journal article" date="2021" name="J. Hered.">
        <title>A chromosome-level genome assembly of the parasitoid wasp, Cotesia glomerata (Hymenoptera: Braconidae).</title>
        <authorList>
            <person name="Pinto B.J."/>
            <person name="Weis J.J."/>
            <person name="Gamble T."/>
            <person name="Ode P.J."/>
            <person name="Paul R."/>
            <person name="Zaspel J.M."/>
        </authorList>
    </citation>
    <scope>NUCLEOTIDE SEQUENCE [LARGE SCALE GENOMIC DNA]</scope>
    <source>
        <strain evidence="2">CgM1</strain>
    </source>
</reference>
<sequence>MMPVRFDEAVALNRQSVSGPPEAATLNASIHIETIAARRSHGKSERDEEKERVSKGRKGGLAGHLGREGVDGVCGTAAKEELRSRVETRGWEQERKTRNQ</sequence>
<evidence type="ECO:0000256" key="1">
    <source>
        <dbReference type="SAM" id="MobiDB-lite"/>
    </source>
</evidence>
<proteinExistence type="predicted"/>
<comment type="caution">
    <text evidence="2">The sequence shown here is derived from an EMBL/GenBank/DDBJ whole genome shotgun (WGS) entry which is preliminary data.</text>
</comment>
<dbReference type="AlphaFoldDB" id="A0AAV7J7N5"/>
<dbReference type="EMBL" id="JAHXZJ010000001">
    <property type="protein sequence ID" value="KAH0568845.1"/>
    <property type="molecule type" value="Genomic_DNA"/>
</dbReference>
<evidence type="ECO:0000313" key="3">
    <source>
        <dbReference type="Proteomes" id="UP000826195"/>
    </source>
</evidence>
<dbReference type="Proteomes" id="UP000826195">
    <property type="component" value="Unassembled WGS sequence"/>
</dbReference>
<organism evidence="2 3">
    <name type="scientific">Cotesia glomerata</name>
    <name type="common">Lepidopteran parasitic wasp</name>
    <name type="synonym">Apanteles glomeratus</name>
    <dbReference type="NCBI Taxonomy" id="32391"/>
    <lineage>
        <taxon>Eukaryota</taxon>
        <taxon>Metazoa</taxon>
        <taxon>Ecdysozoa</taxon>
        <taxon>Arthropoda</taxon>
        <taxon>Hexapoda</taxon>
        <taxon>Insecta</taxon>
        <taxon>Pterygota</taxon>
        <taxon>Neoptera</taxon>
        <taxon>Endopterygota</taxon>
        <taxon>Hymenoptera</taxon>
        <taxon>Apocrita</taxon>
        <taxon>Ichneumonoidea</taxon>
        <taxon>Braconidae</taxon>
        <taxon>Microgastrinae</taxon>
        <taxon>Cotesia</taxon>
    </lineage>
</organism>
<feature type="region of interest" description="Disordered" evidence="1">
    <location>
        <begin position="37"/>
        <end position="72"/>
    </location>
</feature>
<feature type="compositionally biased region" description="Basic and acidic residues" evidence="1">
    <location>
        <begin position="42"/>
        <end position="54"/>
    </location>
</feature>
<protein>
    <submittedName>
        <fullName evidence="2">Uncharacterized protein</fullName>
    </submittedName>
</protein>